<gene>
    <name evidence="1" type="ORF">SEV965_LOCUS31572</name>
</gene>
<comment type="caution">
    <text evidence="1">The sequence shown here is derived from an EMBL/GenBank/DDBJ whole genome shotgun (WGS) entry which is preliminary data.</text>
</comment>
<reference evidence="1" key="1">
    <citation type="submission" date="2021-02" db="EMBL/GenBank/DDBJ databases">
        <authorList>
            <person name="Nowell W R."/>
        </authorList>
    </citation>
    <scope>NUCLEOTIDE SEQUENCE</scope>
</reference>
<dbReference type="Proteomes" id="UP000663889">
    <property type="component" value="Unassembled WGS sequence"/>
</dbReference>
<name>A0A815LIV9_9BILA</name>
<dbReference type="EMBL" id="CAJNOU010003681">
    <property type="protein sequence ID" value="CAF1403854.1"/>
    <property type="molecule type" value="Genomic_DNA"/>
</dbReference>
<evidence type="ECO:0000313" key="2">
    <source>
        <dbReference type="Proteomes" id="UP000663889"/>
    </source>
</evidence>
<proteinExistence type="predicted"/>
<organism evidence="1 2">
    <name type="scientific">Rotaria sordida</name>
    <dbReference type="NCBI Taxonomy" id="392033"/>
    <lineage>
        <taxon>Eukaryota</taxon>
        <taxon>Metazoa</taxon>
        <taxon>Spiralia</taxon>
        <taxon>Gnathifera</taxon>
        <taxon>Rotifera</taxon>
        <taxon>Eurotatoria</taxon>
        <taxon>Bdelloidea</taxon>
        <taxon>Philodinida</taxon>
        <taxon>Philodinidae</taxon>
        <taxon>Rotaria</taxon>
    </lineage>
</organism>
<dbReference type="AlphaFoldDB" id="A0A815LIV9"/>
<evidence type="ECO:0000313" key="1">
    <source>
        <dbReference type="EMBL" id="CAF1403854.1"/>
    </source>
</evidence>
<protein>
    <submittedName>
        <fullName evidence="1">Uncharacterized protein</fullName>
    </submittedName>
</protein>
<feature type="non-terminal residue" evidence="1">
    <location>
        <position position="1"/>
    </location>
</feature>
<accession>A0A815LIV9</accession>
<sequence length="154" mass="17867">VDDLWKLFVDELTKQIKPCIYTYIIDDNTWRFSETGAGFFIDFASKHALLANASEHVCYAGEFHPRPKFGWENLTDEWELVFDNGSGTYAPNSNLLSNLKELFTFNFPGLNVLVYDHKDPHLKKSIEQLKLAQERYKNSFTTINQLLPPLQSFK</sequence>